<gene>
    <name evidence="2" type="ORF">JZO67_004489</name>
</gene>
<dbReference type="InterPro" id="IPR007499">
    <property type="entry name" value="ERF_bacteria_virus"/>
</dbReference>
<reference evidence="2 3" key="1">
    <citation type="submission" date="2024-02" db="EMBL/GenBank/DDBJ databases">
        <title>The Genome Sequence of Enterococcus sp. DIV0159.</title>
        <authorList>
            <person name="Earl A."/>
            <person name="Manson A."/>
            <person name="Gilmore M."/>
            <person name="Sanders J."/>
            <person name="Shea T."/>
            <person name="Howe W."/>
            <person name="Livny J."/>
            <person name="Cuomo C."/>
            <person name="Neafsey D."/>
            <person name="Birren B."/>
        </authorList>
    </citation>
    <scope>NUCLEOTIDE SEQUENCE [LARGE SCALE GENOMIC DNA]</scope>
    <source>
        <strain evidence="2 3">665A</strain>
    </source>
</reference>
<feature type="region of interest" description="Disordered" evidence="1">
    <location>
        <begin position="218"/>
        <end position="243"/>
    </location>
</feature>
<proteinExistence type="predicted"/>
<evidence type="ECO:0000313" key="2">
    <source>
        <dbReference type="EMBL" id="MEO1772507.1"/>
    </source>
</evidence>
<protein>
    <recommendedName>
        <fullName evidence="4">Single-stranded DNA-binding protein</fullName>
    </recommendedName>
</protein>
<keyword evidence="3" id="KW-1185">Reference proteome</keyword>
<evidence type="ECO:0000256" key="1">
    <source>
        <dbReference type="SAM" id="MobiDB-lite"/>
    </source>
</evidence>
<evidence type="ECO:0008006" key="4">
    <source>
        <dbReference type="Google" id="ProtNLM"/>
    </source>
</evidence>
<dbReference type="Proteomes" id="UP000664357">
    <property type="component" value="Unassembled WGS sequence"/>
</dbReference>
<feature type="compositionally biased region" description="Polar residues" evidence="1">
    <location>
        <begin position="233"/>
        <end position="243"/>
    </location>
</feature>
<dbReference type="Pfam" id="PF04404">
    <property type="entry name" value="ERF"/>
    <property type="match status" value="1"/>
</dbReference>
<accession>A0ABV0EZ15</accession>
<name>A0ABV0EZ15_9ENTE</name>
<organism evidence="2 3">
    <name type="scientific">Candidatus Enterococcus ferrettii</name>
    <dbReference type="NCBI Taxonomy" id="2815324"/>
    <lineage>
        <taxon>Bacteria</taxon>
        <taxon>Bacillati</taxon>
        <taxon>Bacillota</taxon>
        <taxon>Bacilli</taxon>
        <taxon>Lactobacillales</taxon>
        <taxon>Enterococcaceae</taxon>
        <taxon>Enterococcus</taxon>
    </lineage>
</organism>
<dbReference type="EMBL" id="JAFREL020000004">
    <property type="protein sequence ID" value="MEO1772507.1"/>
    <property type="molecule type" value="Genomic_DNA"/>
</dbReference>
<comment type="caution">
    <text evidence="2">The sequence shown here is derived from an EMBL/GenBank/DDBJ whole genome shotgun (WGS) entry which is preliminary data.</text>
</comment>
<dbReference type="RefSeq" id="WP_207702702.1">
    <property type="nucleotide sequence ID" value="NZ_JAFREL020000004.1"/>
</dbReference>
<sequence>MSDTIENPQKNLMNKLVDITSTIDRIPKNGHNDFHHYDYALESDIKDVVRKEMTERGLQMIPNELSRTITQISAKNGSQQLVSLEVEYTIFDAESGESVKMKGYGDGQDSGDKAVYKAKTGALKYALTSLFMIPTGDDPETPLQPPKTITKEQYAVIESLSEEVAELSNSQAGKVIGTLKVELKITKALKEINEDEFDKALKLLQTWKKQFEERQKQERRKQELMQQEEGYGTIQNIPWGQKQ</sequence>
<evidence type="ECO:0000313" key="3">
    <source>
        <dbReference type="Proteomes" id="UP000664357"/>
    </source>
</evidence>